<dbReference type="RefSeq" id="WP_187536511.1">
    <property type="nucleotide sequence ID" value="NZ_JACRTL010000003.1"/>
</dbReference>
<dbReference type="InterPro" id="IPR011049">
    <property type="entry name" value="Serralysin-like_metalloprot_C"/>
</dbReference>
<evidence type="ECO:0000256" key="1">
    <source>
        <dbReference type="SAM" id="Phobius"/>
    </source>
</evidence>
<keyword evidence="3" id="KW-1185">Reference proteome</keyword>
<feature type="transmembrane region" description="Helical" evidence="1">
    <location>
        <begin position="21"/>
        <end position="39"/>
    </location>
</feature>
<dbReference type="AlphaFoldDB" id="A0A8J6PF10"/>
<dbReference type="Proteomes" id="UP000632659">
    <property type="component" value="Unassembled WGS sequence"/>
</dbReference>
<dbReference type="EMBL" id="JACRTL010000003">
    <property type="protein sequence ID" value="MBC8611026.1"/>
    <property type="molecule type" value="Genomic_DNA"/>
</dbReference>
<comment type="caution">
    <text evidence="2">The sequence shown here is derived from an EMBL/GenBank/DDBJ whole genome shotgun (WGS) entry which is preliminary data.</text>
</comment>
<proteinExistence type="predicted"/>
<evidence type="ECO:0000313" key="3">
    <source>
        <dbReference type="Proteomes" id="UP000632659"/>
    </source>
</evidence>
<keyword evidence="1" id="KW-0472">Membrane</keyword>
<keyword evidence="1" id="KW-0812">Transmembrane</keyword>
<gene>
    <name evidence="2" type="ORF">H8702_07805</name>
</gene>
<reference evidence="2" key="1">
    <citation type="submission" date="2020-08" db="EMBL/GenBank/DDBJ databases">
        <title>Genome public.</title>
        <authorList>
            <person name="Liu C."/>
            <person name="Sun Q."/>
        </authorList>
    </citation>
    <scope>NUCLEOTIDE SEQUENCE</scope>
    <source>
        <strain evidence="2">NSJ-15</strain>
    </source>
</reference>
<accession>A0A8J6PF10</accession>
<feature type="transmembrane region" description="Helical" evidence="1">
    <location>
        <begin position="51"/>
        <end position="71"/>
    </location>
</feature>
<evidence type="ECO:0000313" key="2">
    <source>
        <dbReference type="EMBL" id="MBC8611026.1"/>
    </source>
</evidence>
<sequence length="112" mass="12594">MMAERKIGYRLSAIGYRLSAIGYRLSAIGYRLSAIGYRLSAIGYRLSAIGYRLSAIGGLTLSISLADWFFINFQMFQKAYSARLTAGRVCLFTSQRTKANICIKFEQGRENQ</sequence>
<organism evidence="2 3">
    <name type="scientific">Massiliimalia timonensis</name>
    <dbReference type="NCBI Taxonomy" id="1987501"/>
    <lineage>
        <taxon>Bacteria</taxon>
        <taxon>Bacillati</taxon>
        <taxon>Bacillota</taxon>
        <taxon>Clostridia</taxon>
        <taxon>Eubacteriales</taxon>
        <taxon>Oscillospiraceae</taxon>
        <taxon>Massiliimalia</taxon>
    </lineage>
</organism>
<dbReference type="SUPFAM" id="SSF101967">
    <property type="entry name" value="Adhesin YadA, collagen-binding domain"/>
    <property type="match status" value="1"/>
</dbReference>
<protein>
    <submittedName>
        <fullName evidence="2">Uncharacterized protein</fullName>
    </submittedName>
</protein>
<name>A0A8J6PF10_9FIRM</name>
<keyword evidence="1" id="KW-1133">Transmembrane helix</keyword>